<dbReference type="AlphaFoldDB" id="A0A979H4Q5"/>
<evidence type="ECO:0000313" key="2">
    <source>
        <dbReference type="Proteomes" id="UP000008199"/>
    </source>
</evidence>
<gene>
    <name evidence="1" type="ordered locus">ECSE_3404</name>
</gene>
<name>A0A979H4Q5_ECOSE</name>
<dbReference type="KEGG" id="ecy:ECSE_3404"/>
<dbReference type="InterPro" id="IPR016420">
    <property type="entry name" value="UCP004546"/>
</dbReference>
<dbReference type="EMBL" id="AP009240">
    <property type="protein sequence ID" value="BAG78928.1"/>
    <property type="molecule type" value="Genomic_DNA"/>
</dbReference>
<dbReference type="Proteomes" id="UP000008199">
    <property type="component" value="Chromosome"/>
</dbReference>
<protein>
    <submittedName>
        <fullName evidence="1">Uncharacterized protein</fullName>
    </submittedName>
</protein>
<dbReference type="PIRSF" id="PIRSF004546">
    <property type="entry name" value="UCP004546"/>
    <property type="match status" value="1"/>
</dbReference>
<organism evidence="1 2">
    <name type="scientific">Escherichia coli (strain SE11)</name>
    <dbReference type="NCBI Taxonomy" id="409438"/>
    <lineage>
        <taxon>Bacteria</taxon>
        <taxon>Pseudomonadati</taxon>
        <taxon>Pseudomonadota</taxon>
        <taxon>Gammaproteobacteria</taxon>
        <taxon>Enterobacterales</taxon>
        <taxon>Enterobacteriaceae</taxon>
        <taxon>Escherichia</taxon>
    </lineage>
</organism>
<proteinExistence type="predicted"/>
<evidence type="ECO:0000313" key="1">
    <source>
        <dbReference type="EMBL" id="BAG78928.1"/>
    </source>
</evidence>
<accession>A0A979H4Q5</accession>
<reference evidence="1 2" key="1">
    <citation type="journal article" date="2008" name="DNA Res.">
        <title>Complete genome sequence and comparative analysis of the wild-type commensal Escherichia coli strain SE11 isolated from a healthy adult.</title>
        <authorList>
            <person name="Oshima K."/>
            <person name="Toh H."/>
            <person name="Ogura Y."/>
            <person name="Sasamoto H."/>
            <person name="Morita H."/>
            <person name="Park S.-H."/>
            <person name="Ooka T."/>
            <person name="Iyoda S."/>
            <person name="Taylor T.D."/>
            <person name="Hayashi T."/>
            <person name="Itoh K."/>
            <person name="Hattori M."/>
        </authorList>
    </citation>
    <scope>NUCLEOTIDE SEQUENCE [LARGE SCALE GENOMIC DNA]</scope>
    <source>
        <strain evidence="1 2">SE11</strain>
    </source>
</reference>
<sequence length="186" mass="21343">MTTRQASMKGFPIAHIFHPSIPPMHAVVNNHNRNIDYWTVKRKFAEIVSTNDVNKIYSISNELRRVLSAITALNFYQGDVPSVMIRIQPENMSPFIIDISTGEHDDYIIQTLDVGTFAPFGEQCTCSAVNKKELECIKETISKYCAKFTRKEAILTPLVHFNKTSITSDCWQILFFSPDHFNNDFY</sequence>